<gene>
    <name evidence="1" type="ORF">BV25DRAFT_1463725</name>
</gene>
<reference evidence="1" key="2">
    <citation type="journal article" date="2022" name="New Phytol.">
        <title>Evolutionary transition to the ectomycorrhizal habit in the genomes of a hyperdiverse lineage of mushroom-forming fungi.</title>
        <authorList>
            <person name="Looney B."/>
            <person name="Miyauchi S."/>
            <person name="Morin E."/>
            <person name="Drula E."/>
            <person name="Courty P.E."/>
            <person name="Kohler A."/>
            <person name="Kuo A."/>
            <person name="LaButti K."/>
            <person name="Pangilinan J."/>
            <person name="Lipzen A."/>
            <person name="Riley R."/>
            <person name="Andreopoulos W."/>
            <person name="He G."/>
            <person name="Johnson J."/>
            <person name="Nolan M."/>
            <person name="Tritt A."/>
            <person name="Barry K.W."/>
            <person name="Grigoriev I.V."/>
            <person name="Nagy L.G."/>
            <person name="Hibbett D."/>
            <person name="Henrissat B."/>
            <person name="Matheny P.B."/>
            <person name="Labbe J."/>
            <person name="Martin F.M."/>
        </authorList>
    </citation>
    <scope>NUCLEOTIDE SEQUENCE</scope>
    <source>
        <strain evidence="1">HHB10654</strain>
    </source>
</reference>
<evidence type="ECO:0000313" key="1">
    <source>
        <dbReference type="EMBL" id="KAI0057027.1"/>
    </source>
</evidence>
<protein>
    <submittedName>
        <fullName evidence="1">Uncharacterized protein</fullName>
    </submittedName>
</protein>
<dbReference type="EMBL" id="MU277253">
    <property type="protein sequence ID" value="KAI0057027.1"/>
    <property type="molecule type" value="Genomic_DNA"/>
</dbReference>
<reference evidence="1" key="1">
    <citation type="submission" date="2021-03" db="EMBL/GenBank/DDBJ databases">
        <authorList>
            <consortium name="DOE Joint Genome Institute"/>
            <person name="Ahrendt S."/>
            <person name="Looney B.P."/>
            <person name="Miyauchi S."/>
            <person name="Morin E."/>
            <person name="Drula E."/>
            <person name="Courty P.E."/>
            <person name="Chicoki N."/>
            <person name="Fauchery L."/>
            <person name="Kohler A."/>
            <person name="Kuo A."/>
            <person name="Labutti K."/>
            <person name="Pangilinan J."/>
            <person name="Lipzen A."/>
            <person name="Riley R."/>
            <person name="Andreopoulos W."/>
            <person name="He G."/>
            <person name="Johnson J."/>
            <person name="Barry K.W."/>
            <person name="Grigoriev I.V."/>
            <person name="Nagy L."/>
            <person name="Hibbett D."/>
            <person name="Henrissat B."/>
            <person name="Matheny P.B."/>
            <person name="Labbe J."/>
            <person name="Martin F."/>
        </authorList>
    </citation>
    <scope>NUCLEOTIDE SEQUENCE</scope>
    <source>
        <strain evidence="1">HHB10654</strain>
    </source>
</reference>
<accession>A0ACB8SLF2</accession>
<keyword evidence="2" id="KW-1185">Reference proteome</keyword>
<comment type="caution">
    <text evidence="1">The sequence shown here is derived from an EMBL/GenBank/DDBJ whole genome shotgun (WGS) entry which is preliminary data.</text>
</comment>
<evidence type="ECO:0000313" key="2">
    <source>
        <dbReference type="Proteomes" id="UP000814140"/>
    </source>
</evidence>
<organism evidence="1 2">
    <name type="scientific">Artomyces pyxidatus</name>
    <dbReference type="NCBI Taxonomy" id="48021"/>
    <lineage>
        <taxon>Eukaryota</taxon>
        <taxon>Fungi</taxon>
        <taxon>Dikarya</taxon>
        <taxon>Basidiomycota</taxon>
        <taxon>Agaricomycotina</taxon>
        <taxon>Agaricomycetes</taxon>
        <taxon>Russulales</taxon>
        <taxon>Auriscalpiaceae</taxon>
        <taxon>Artomyces</taxon>
    </lineage>
</organism>
<dbReference type="Proteomes" id="UP000814140">
    <property type="component" value="Unassembled WGS sequence"/>
</dbReference>
<name>A0ACB8SLF2_9AGAM</name>
<proteinExistence type="predicted"/>
<sequence length="262" mass="29407">MSDAENATAFSFWSDAFAQRLHHFDHISPRDRSSAATVREVIENEVDAIKKALLAVYTRRNALLPVHILPPEILARIFQFLTIMDQPGDITRVKTKRLVSLGWIASVTHVCRYWRQVALDIPRLWGRISLRLGSRWSDEMIARSKSAPLTIAQSLQSEIHGVDVTHILPSHLSHVGELWLTGSLGRVLPLLGVPAPLLETLALVSHHTSSDPAPLLILISQSHRLRCIVLEIFRSRGPLSQQDISYAWTLHISPSLLQSRTT</sequence>